<dbReference type="Proteomes" id="UP000473531">
    <property type="component" value="Unassembled WGS sequence"/>
</dbReference>
<keyword evidence="2 4" id="KW-0547">Nucleotide-binding</keyword>
<name>A0A6L7GEP2_9SPHN</name>
<keyword evidence="6" id="KW-0436">Ligase</keyword>
<comment type="caution">
    <text evidence="6">The sequence shown here is derived from an EMBL/GenBank/DDBJ whole genome shotgun (WGS) entry which is preliminary data.</text>
</comment>
<evidence type="ECO:0000256" key="5">
    <source>
        <dbReference type="RuleBase" id="RU361279"/>
    </source>
</evidence>
<dbReference type="GO" id="GO:0046872">
    <property type="term" value="F:metal ion binding"/>
    <property type="evidence" value="ECO:0007669"/>
    <property type="project" value="UniProtKB-KW"/>
</dbReference>
<dbReference type="NCBIfam" id="TIGR02727">
    <property type="entry name" value="MTHFS_bact"/>
    <property type="match status" value="1"/>
</dbReference>
<keyword evidence="5" id="KW-0460">Magnesium</keyword>
<evidence type="ECO:0000313" key="6">
    <source>
        <dbReference type="EMBL" id="MXP13926.1"/>
    </source>
</evidence>
<dbReference type="GO" id="GO:0005524">
    <property type="term" value="F:ATP binding"/>
    <property type="evidence" value="ECO:0007669"/>
    <property type="project" value="UniProtKB-KW"/>
</dbReference>
<dbReference type="GO" id="GO:0030272">
    <property type="term" value="F:5-formyltetrahydrofolate cyclo-ligase activity"/>
    <property type="evidence" value="ECO:0007669"/>
    <property type="project" value="UniProtKB-EC"/>
</dbReference>
<dbReference type="EMBL" id="WTYU01000001">
    <property type="protein sequence ID" value="MXP13926.1"/>
    <property type="molecule type" value="Genomic_DNA"/>
</dbReference>
<proteinExistence type="inferred from homology"/>
<evidence type="ECO:0000313" key="7">
    <source>
        <dbReference type="Proteomes" id="UP000473531"/>
    </source>
</evidence>
<dbReference type="GO" id="GO:0009396">
    <property type="term" value="P:folic acid-containing compound biosynthetic process"/>
    <property type="evidence" value="ECO:0007669"/>
    <property type="project" value="TreeGrafter"/>
</dbReference>
<comment type="cofactor">
    <cofactor evidence="5">
        <name>Mg(2+)</name>
        <dbReference type="ChEBI" id="CHEBI:18420"/>
    </cofactor>
</comment>
<evidence type="ECO:0000256" key="1">
    <source>
        <dbReference type="ARBA" id="ARBA00010638"/>
    </source>
</evidence>
<dbReference type="PIRSF" id="PIRSF006806">
    <property type="entry name" value="FTHF_cligase"/>
    <property type="match status" value="1"/>
</dbReference>
<evidence type="ECO:0000256" key="2">
    <source>
        <dbReference type="ARBA" id="ARBA00022741"/>
    </source>
</evidence>
<keyword evidence="5" id="KW-0479">Metal-binding</keyword>
<dbReference type="OrthoDB" id="9801938at2"/>
<sequence>MQLISKQSLRRSLREARRDHVAAIPDTVRALLFKRPPGPLFSLIPDGAVIGLYHEGDAEAPMASYGRFFLEAGHTLVLPRMDDAGAMEFRRHTDPFEHSDLIDGPHGIMQPAADAELAAPDVLFVPLLGFTAAGARIGQGGGHYDRWLANHPESIAIGMAWDGQLVDDMPLEPHDMPLRAIVTPTRLYGPFDA</sequence>
<comment type="catalytic activity">
    <reaction evidence="5">
        <text>(6S)-5-formyl-5,6,7,8-tetrahydrofolate + ATP = (6R)-5,10-methenyltetrahydrofolate + ADP + phosphate</text>
        <dbReference type="Rhea" id="RHEA:10488"/>
        <dbReference type="ChEBI" id="CHEBI:30616"/>
        <dbReference type="ChEBI" id="CHEBI:43474"/>
        <dbReference type="ChEBI" id="CHEBI:57455"/>
        <dbReference type="ChEBI" id="CHEBI:57457"/>
        <dbReference type="ChEBI" id="CHEBI:456216"/>
        <dbReference type="EC" id="6.3.3.2"/>
    </reaction>
</comment>
<feature type="binding site" evidence="4">
    <location>
        <position position="59"/>
    </location>
    <ligand>
        <name>substrate</name>
    </ligand>
</feature>
<keyword evidence="7" id="KW-1185">Reference proteome</keyword>
<dbReference type="PANTHER" id="PTHR23407:SF1">
    <property type="entry name" value="5-FORMYLTETRAHYDROFOLATE CYCLO-LIGASE"/>
    <property type="match status" value="1"/>
</dbReference>
<dbReference type="EC" id="6.3.3.2" evidence="5"/>
<dbReference type="InterPro" id="IPR002698">
    <property type="entry name" value="FTHF_cligase"/>
</dbReference>
<comment type="similarity">
    <text evidence="1 5">Belongs to the 5-formyltetrahydrofolate cyclo-ligase family.</text>
</comment>
<dbReference type="Gene3D" id="3.40.50.10420">
    <property type="entry name" value="NagB/RpiA/CoA transferase-like"/>
    <property type="match status" value="1"/>
</dbReference>
<reference evidence="6 7" key="1">
    <citation type="submission" date="2019-12" db="EMBL/GenBank/DDBJ databases">
        <title>Genomic-based taxomic classification of the family Erythrobacteraceae.</title>
        <authorList>
            <person name="Xu L."/>
        </authorList>
    </citation>
    <scope>NUCLEOTIDE SEQUENCE [LARGE SCALE GENOMIC DNA]</scope>
    <source>
        <strain evidence="6 7">KCTC 52259</strain>
    </source>
</reference>
<organism evidence="6 7">
    <name type="scientific">Allopontixanthobacter confluentis</name>
    <dbReference type="NCBI Taxonomy" id="1849021"/>
    <lineage>
        <taxon>Bacteria</taxon>
        <taxon>Pseudomonadati</taxon>
        <taxon>Pseudomonadota</taxon>
        <taxon>Alphaproteobacteria</taxon>
        <taxon>Sphingomonadales</taxon>
        <taxon>Erythrobacteraceae</taxon>
        <taxon>Allopontixanthobacter</taxon>
    </lineage>
</organism>
<dbReference type="SUPFAM" id="SSF100950">
    <property type="entry name" value="NagB/RpiA/CoA transferase-like"/>
    <property type="match status" value="1"/>
</dbReference>
<dbReference type="Pfam" id="PF01812">
    <property type="entry name" value="5-FTHF_cyc-lig"/>
    <property type="match status" value="1"/>
</dbReference>
<gene>
    <name evidence="6" type="ORF">GRI44_04085</name>
</gene>
<dbReference type="InterPro" id="IPR037171">
    <property type="entry name" value="NagB/RpiA_transferase-like"/>
</dbReference>
<dbReference type="RefSeq" id="WP_160600146.1">
    <property type="nucleotide sequence ID" value="NZ_WTYU01000001.1"/>
</dbReference>
<feature type="binding site" evidence="4">
    <location>
        <begin position="136"/>
        <end position="144"/>
    </location>
    <ligand>
        <name>ATP</name>
        <dbReference type="ChEBI" id="CHEBI:30616"/>
    </ligand>
</feature>
<feature type="binding site" evidence="4">
    <location>
        <begin position="6"/>
        <end position="10"/>
    </location>
    <ligand>
        <name>ATP</name>
        <dbReference type="ChEBI" id="CHEBI:30616"/>
    </ligand>
</feature>
<accession>A0A6L7GEP2</accession>
<keyword evidence="3 4" id="KW-0067">ATP-binding</keyword>
<dbReference type="InterPro" id="IPR024185">
    <property type="entry name" value="FTHF_cligase-like_sf"/>
</dbReference>
<dbReference type="AlphaFoldDB" id="A0A6L7GEP2"/>
<evidence type="ECO:0000256" key="3">
    <source>
        <dbReference type="ARBA" id="ARBA00022840"/>
    </source>
</evidence>
<protein>
    <recommendedName>
        <fullName evidence="5">5-formyltetrahydrofolate cyclo-ligase</fullName>
        <ecNumber evidence="5">6.3.3.2</ecNumber>
    </recommendedName>
</protein>
<dbReference type="GO" id="GO:0035999">
    <property type="term" value="P:tetrahydrofolate interconversion"/>
    <property type="evidence" value="ECO:0007669"/>
    <property type="project" value="TreeGrafter"/>
</dbReference>
<evidence type="ECO:0000256" key="4">
    <source>
        <dbReference type="PIRSR" id="PIRSR006806-1"/>
    </source>
</evidence>
<dbReference type="PANTHER" id="PTHR23407">
    <property type="entry name" value="ATPASE INHIBITOR/5-FORMYLTETRAHYDROFOLATE CYCLO-LIGASE"/>
    <property type="match status" value="1"/>
</dbReference>